<dbReference type="Proteomes" id="UP000244184">
    <property type="component" value="Unassembled WGS sequence"/>
</dbReference>
<organism evidence="1 2">
    <name type="scientific">Paenibacillus elgii</name>
    <dbReference type="NCBI Taxonomy" id="189691"/>
    <lineage>
        <taxon>Bacteria</taxon>
        <taxon>Bacillati</taxon>
        <taxon>Bacillota</taxon>
        <taxon>Bacilli</taxon>
        <taxon>Bacillales</taxon>
        <taxon>Paenibacillaceae</taxon>
        <taxon>Paenibacillus</taxon>
    </lineage>
</organism>
<evidence type="ECO:0000313" key="2">
    <source>
        <dbReference type="Proteomes" id="UP000244184"/>
    </source>
</evidence>
<protein>
    <submittedName>
        <fullName evidence="1">Uncharacterized protein</fullName>
    </submittedName>
</protein>
<accession>A0A2T6FWY5</accession>
<proteinExistence type="predicted"/>
<sequence length="98" mass="11508">MVERRHCNAIIEWDKDPSHYPTNVWLRDIVVIYGEIIDKKIYGNTWTVLVRITQLIDNSWSTYADVAFIVDEAPWHLLEKGYSFKLWAGRDIATVTIL</sequence>
<gene>
    <name evidence="1" type="ORF">C8Z91_23725</name>
</gene>
<dbReference type="AlphaFoldDB" id="A0A2T6FWY5"/>
<reference evidence="1 2" key="1">
    <citation type="submission" date="2018-03" db="EMBL/GenBank/DDBJ databases">
        <title>Genome sequence of Paenibacillus elgii strain AC13 an antimicrobial compound producing bacteria.</title>
        <authorList>
            <person name="Kurokawa A.S."/>
            <person name="Araujo J.F."/>
            <person name="Costa R.A."/>
            <person name="Ortega D.B."/>
            <person name="Pires A.S."/>
            <person name="Pappas G.J.Jr."/>
            <person name="Franco O.L."/>
            <person name="Barreto C."/>
            <person name="Magalhaes B.S."/>
            <person name="Kruger R.H."/>
        </authorList>
    </citation>
    <scope>NUCLEOTIDE SEQUENCE [LARGE SCALE GENOMIC DNA]</scope>
    <source>
        <strain evidence="1 2">AC13</strain>
    </source>
</reference>
<name>A0A2T6FWY5_9BACL</name>
<comment type="caution">
    <text evidence="1">The sequence shown here is derived from an EMBL/GenBank/DDBJ whole genome shotgun (WGS) entry which is preliminary data.</text>
</comment>
<evidence type="ECO:0000313" key="1">
    <source>
        <dbReference type="EMBL" id="PUA36420.1"/>
    </source>
</evidence>
<dbReference type="EMBL" id="PYHP01000069">
    <property type="protein sequence ID" value="PUA36420.1"/>
    <property type="molecule type" value="Genomic_DNA"/>
</dbReference>